<dbReference type="SUPFAM" id="SSF50630">
    <property type="entry name" value="Acid proteases"/>
    <property type="match status" value="1"/>
</dbReference>
<evidence type="ECO:0000313" key="3">
    <source>
        <dbReference type="EMBL" id="KAF4678518.1"/>
    </source>
</evidence>
<comment type="similarity">
    <text evidence="1">Belongs to the peptidase A1 family.</text>
</comment>
<protein>
    <recommendedName>
        <fullName evidence="2">Peptidase A1 domain-containing protein</fullName>
    </recommendedName>
</protein>
<accession>A0A7J6N3L8</accession>
<organism evidence="3 4">
    <name type="scientific">Perkinsus olseni</name>
    <name type="common">Perkinsus atlanticus</name>
    <dbReference type="NCBI Taxonomy" id="32597"/>
    <lineage>
        <taxon>Eukaryota</taxon>
        <taxon>Sar</taxon>
        <taxon>Alveolata</taxon>
        <taxon>Perkinsozoa</taxon>
        <taxon>Perkinsea</taxon>
        <taxon>Perkinsida</taxon>
        <taxon>Perkinsidae</taxon>
        <taxon>Perkinsus</taxon>
    </lineage>
</organism>
<dbReference type="InterPro" id="IPR021109">
    <property type="entry name" value="Peptidase_aspartic_dom_sf"/>
</dbReference>
<dbReference type="GO" id="GO:0004190">
    <property type="term" value="F:aspartic-type endopeptidase activity"/>
    <property type="evidence" value="ECO:0007669"/>
    <property type="project" value="InterPro"/>
</dbReference>
<dbReference type="InterPro" id="IPR034164">
    <property type="entry name" value="Pepsin-like_dom"/>
</dbReference>
<proteinExistence type="inferred from homology"/>
<dbReference type="EMBL" id="JABANP010000884">
    <property type="protein sequence ID" value="KAF4678518.1"/>
    <property type="molecule type" value="Genomic_DNA"/>
</dbReference>
<dbReference type="Gene3D" id="2.40.70.10">
    <property type="entry name" value="Acid Proteases"/>
    <property type="match status" value="1"/>
</dbReference>
<feature type="domain" description="Peptidase A1" evidence="2">
    <location>
        <begin position="63"/>
        <end position="386"/>
    </location>
</feature>
<evidence type="ECO:0000313" key="4">
    <source>
        <dbReference type="Proteomes" id="UP000541610"/>
    </source>
</evidence>
<dbReference type="PANTHER" id="PTHR47966">
    <property type="entry name" value="BETA-SITE APP-CLEAVING ENZYME, ISOFORM A-RELATED"/>
    <property type="match status" value="1"/>
</dbReference>
<dbReference type="PANTHER" id="PTHR47966:SF75">
    <property type="entry name" value="ENDOPEPTIDASE (CTSD), PUTATIVE (AFU_ORTHOLOGUE AFUA_4G07040)-RELATED"/>
    <property type="match status" value="1"/>
</dbReference>
<evidence type="ECO:0000259" key="2">
    <source>
        <dbReference type="PROSITE" id="PS51767"/>
    </source>
</evidence>
<dbReference type="CDD" id="cd05471">
    <property type="entry name" value="pepsin_like"/>
    <property type="match status" value="1"/>
</dbReference>
<dbReference type="Pfam" id="PF00026">
    <property type="entry name" value="Asp"/>
    <property type="match status" value="1"/>
</dbReference>
<name>A0A7J6N3L8_PEROL</name>
<dbReference type="InterPro" id="IPR001461">
    <property type="entry name" value="Aspartic_peptidase_A1"/>
</dbReference>
<gene>
    <name evidence="3" type="ORF">FOZ60_016498</name>
</gene>
<dbReference type="AlphaFoldDB" id="A0A7J6N3L8"/>
<dbReference type="OrthoDB" id="771136at2759"/>
<dbReference type="InterPro" id="IPR033121">
    <property type="entry name" value="PEPTIDASE_A1"/>
</dbReference>
<reference evidence="3 4" key="1">
    <citation type="submission" date="2020-04" db="EMBL/GenBank/DDBJ databases">
        <title>Perkinsus olseni comparative genomics.</title>
        <authorList>
            <person name="Bogema D.R."/>
        </authorList>
    </citation>
    <scope>NUCLEOTIDE SEQUENCE [LARGE SCALE GENOMIC DNA]</scope>
    <source>
        <strain evidence="3">00978-12</strain>
    </source>
</reference>
<evidence type="ECO:0000256" key="1">
    <source>
        <dbReference type="ARBA" id="ARBA00007447"/>
    </source>
</evidence>
<dbReference type="GO" id="GO:0006508">
    <property type="term" value="P:proteolysis"/>
    <property type="evidence" value="ECO:0007669"/>
    <property type="project" value="InterPro"/>
</dbReference>
<dbReference type="PROSITE" id="PS51767">
    <property type="entry name" value="PEPTIDASE_A1"/>
    <property type="match status" value="1"/>
</dbReference>
<dbReference type="Proteomes" id="UP000541610">
    <property type="component" value="Unassembled WGS sequence"/>
</dbReference>
<comment type="caution">
    <text evidence="3">The sequence shown here is derived from an EMBL/GenBank/DDBJ whole genome shotgun (WGS) entry which is preliminary data.</text>
</comment>
<sequence length="389" mass="42683">MVVPIPVTNKGDMRVWQVRSILGTGEPGHPRRRIVADDDAYRPRGDLFVVKIDISREPEGIHHSVVAKLKVDNDEVYPVVDTGTHYLFFIWKNWFEGVHKGDCSKILAGCYECPSGPCKGGPKTKVTFGDGTRVSLFKEEGKLQHDTGTTPIEFGLTANYASPDQSAQPHASLGLARNPKPGIGYLSIVEQLLSKKVIGSSAFSLYLKRGDHSTGQVILGGTDPSLYKAPLLFLAVDGHDFAGLDSFGIGGPSFPPFPVGDQVKLDTGTQGILVPGVALINIIPNIAARASRTVEIKSSGPRLFKIACSDRQYLSDMTFFLKGEHGENVPLVFKPDDYVEPPTQPGQTDCDLIIQRDDFGEWLIGYPMLFGRYFYFEWDAHKIAFADLV</sequence>